<dbReference type="Proteomes" id="UP000636891">
    <property type="component" value="Unassembled WGS sequence"/>
</dbReference>
<dbReference type="RefSeq" id="WP_101572737.1">
    <property type="nucleotide sequence ID" value="NZ_JACOOK010000003.1"/>
</dbReference>
<sequence length="423" mass="45385">MQAEIITIGDEILIGQIVDTNSAWIGEKLNAAGIKIHRITSVSDRAEPISEAVTQALSHSDIVICTGGLGPTKDDITKHTLARLFGMKLVRNEAVYEQVRAMTAVRHIDFNELNQGQALVPDGCTVLPNRCGTAPGMWFERDGKVLVSLPGVPFEMKTLIGEQVLPRLYEHFRFDAIVHKTAITYGLAESILAETIADWENALPAYLHLAYLPSAMNIRLRLSAYDVDGQQAAAEIDRQFALLDQAIPYRIIGYGDATLESAVGELLRGRGETVAAAESCTGGNIAHRFTALPGASDYFRGGVVAYSNDVKTALLGVNADDLNRCGAVSRPVAEQMAAGVRKATGATYGIATTGIAGPTGGTPDKPVGTVWMAVSGPDETYSIRMVFGSLRSQNIERASSNAINLLRLRLCGAPGNGLWTIRY</sequence>
<dbReference type="EMBL" id="JACOOK010000003">
    <property type="protein sequence ID" value="MBC5616752.1"/>
    <property type="molecule type" value="Genomic_DNA"/>
</dbReference>
<dbReference type="PIRSF" id="PIRSF006728">
    <property type="entry name" value="CinA"/>
    <property type="match status" value="1"/>
</dbReference>
<proteinExistence type="inferred from homology"/>
<dbReference type="Gene3D" id="3.90.950.20">
    <property type="entry name" value="CinA-like"/>
    <property type="match status" value="1"/>
</dbReference>
<dbReference type="InterPro" id="IPR008136">
    <property type="entry name" value="CinA_C"/>
</dbReference>
<evidence type="ECO:0000259" key="2">
    <source>
        <dbReference type="SMART" id="SM00852"/>
    </source>
</evidence>
<dbReference type="PANTHER" id="PTHR13939">
    <property type="entry name" value="NICOTINAMIDE-NUCLEOTIDE AMIDOHYDROLASE PNCC"/>
    <property type="match status" value="1"/>
</dbReference>
<dbReference type="InterPro" id="IPR008135">
    <property type="entry name" value="Competence-induced_CinA"/>
</dbReference>
<reference evidence="3 4" key="1">
    <citation type="submission" date="2020-08" db="EMBL/GenBank/DDBJ databases">
        <title>Genome public.</title>
        <authorList>
            <person name="Liu C."/>
            <person name="Sun Q."/>
        </authorList>
    </citation>
    <scope>NUCLEOTIDE SEQUENCE [LARGE SCALE GENOMIC DNA]</scope>
    <source>
        <strain evidence="3 4">New-7</strain>
    </source>
</reference>
<dbReference type="SUPFAM" id="SSF142433">
    <property type="entry name" value="CinA-like"/>
    <property type="match status" value="1"/>
</dbReference>
<dbReference type="InterPro" id="IPR036653">
    <property type="entry name" value="CinA-like_C"/>
</dbReference>
<dbReference type="Pfam" id="PF00994">
    <property type="entry name" value="MoCF_biosynth"/>
    <property type="match status" value="1"/>
</dbReference>
<organism evidence="3 4">
    <name type="scientific">Alistipes hominis</name>
    <dbReference type="NCBI Taxonomy" id="2763015"/>
    <lineage>
        <taxon>Bacteria</taxon>
        <taxon>Pseudomonadati</taxon>
        <taxon>Bacteroidota</taxon>
        <taxon>Bacteroidia</taxon>
        <taxon>Bacteroidales</taxon>
        <taxon>Rikenellaceae</taxon>
        <taxon>Alistipes</taxon>
    </lineage>
</organism>
<comment type="caution">
    <text evidence="3">The sequence shown here is derived from an EMBL/GenBank/DDBJ whole genome shotgun (WGS) entry which is preliminary data.</text>
</comment>
<dbReference type="Gene3D" id="3.40.980.10">
    <property type="entry name" value="MoaB/Mog-like domain"/>
    <property type="match status" value="1"/>
</dbReference>
<dbReference type="NCBIfam" id="NF001813">
    <property type="entry name" value="PRK00549.1"/>
    <property type="match status" value="1"/>
</dbReference>
<dbReference type="PANTHER" id="PTHR13939:SF0">
    <property type="entry name" value="NMN AMIDOHYDROLASE-LIKE PROTEIN YFAY"/>
    <property type="match status" value="1"/>
</dbReference>
<accession>A0ABR7CMH1</accession>
<dbReference type="NCBIfam" id="TIGR00200">
    <property type="entry name" value="cinA_nterm"/>
    <property type="match status" value="1"/>
</dbReference>
<name>A0ABR7CMH1_9BACT</name>
<evidence type="ECO:0000256" key="1">
    <source>
        <dbReference type="HAMAP-Rule" id="MF_00226"/>
    </source>
</evidence>
<dbReference type="SUPFAM" id="SSF53218">
    <property type="entry name" value="Molybdenum cofactor biosynthesis proteins"/>
    <property type="match status" value="1"/>
</dbReference>
<dbReference type="SMART" id="SM00852">
    <property type="entry name" value="MoCF_biosynth"/>
    <property type="match status" value="1"/>
</dbReference>
<dbReference type="InterPro" id="IPR001453">
    <property type="entry name" value="MoaB/Mog_dom"/>
</dbReference>
<evidence type="ECO:0000313" key="4">
    <source>
        <dbReference type="Proteomes" id="UP000636891"/>
    </source>
</evidence>
<dbReference type="InterPro" id="IPR036425">
    <property type="entry name" value="MoaB/Mog-like_dom_sf"/>
</dbReference>
<dbReference type="Pfam" id="PF02464">
    <property type="entry name" value="CinA"/>
    <property type="match status" value="1"/>
</dbReference>
<dbReference type="CDD" id="cd00885">
    <property type="entry name" value="cinA"/>
    <property type="match status" value="1"/>
</dbReference>
<dbReference type="NCBIfam" id="TIGR00199">
    <property type="entry name" value="PncC_domain"/>
    <property type="match status" value="1"/>
</dbReference>
<gene>
    <name evidence="3" type="ORF">H8S08_06930</name>
</gene>
<dbReference type="HAMAP" id="MF_00226_B">
    <property type="entry name" value="CinA_B"/>
    <property type="match status" value="1"/>
</dbReference>
<protein>
    <recommendedName>
        <fullName evidence="1">CinA-like protein</fullName>
    </recommendedName>
</protein>
<dbReference type="NCBIfam" id="TIGR00177">
    <property type="entry name" value="molyb_syn"/>
    <property type="match status" value="1"/>
</dbReference>
<keyword evidence="4" id="KW-1185">Reference proteome</keyword>
<feature type="domain" description="MoaB/Mog" evidence="2">
    <location>
        <begin position="4"/>
        <end position="171"/>
    </location>
</feature>
<dbReference type="InterPro" id="IPR050101">
    <property type="entry name" value="CinA"/>
</dbReference>
<evidence type="ECO:0000313" key="3">
    <source>
        <dbReference type="EMBL" id="MBC5616752.1"/>
    </source>
</evidence>
<comment type="similarity">
    <text evidence="1">Belongs to the CinA family.</text>
</comment>